<dbReference type="STRING" id="1237149.C900_01664"/>
<reference evidence="1 2" key="1">
    <citation type="submission" date="2012-12" db="EMBL/GenBank/DDBJ databases">
        <title>Genome assembly of Fulvivirga imtechensis AK7.</title>
        <authorList>
            <person name="Nupur N."/>
            <person name="Khatri I."/>
            <person name="Kumar R."/>
            <person name="Subramanian S."/>
            <person name="Pinnaka A."/>
        </authorList>
    </citation>
    <scope>NUCLEOTIDE SEQUENCE [LARGE SCALE GENOMIC DNA]</scope>
    <source>
        <strain evidence="1 2">AK7</strain>
    </source>
</reference>
<protein>
    <recommendedName>
        <fullName evidence="3">Helix-turn-helix type 11 domain-containing protein</fullName>
    </recommendedName>
</protein>
<evidence type="ECO:0000313" key="2">
    <source>
        <dbReference type="Proteomes" id="UP000011135"/>
    </source>
</evidence>
<dbReference type="RefSeq" id="WP_009579099.1">
    <property type="nucleotide sequence ID" value="NZ_AMZN01000024.1"/>
</dbReference>
<dbReference type="AlphaFoldDB" id="L8JYU5"/>
<name>L8JYU5_9BACT</name>
<dbReference type="EMBL" id="AMZN01000024">
    <property type="protein sequence ID" value="ELR72382.1"/>
    <property type="molecule type" value="Genomic_DNA"/>
</dbReference>
<accession>L8JYU5</accession>
<keyword evidence="2" id="KW-1185">Reference proteome</keyword>
<evidence type="ECO:0008006" key="3">
    <source>
        <dbReference type="Google" id="ProtNLM"/>
    </source>
</evidence>
<dbReference type="Proteomes" id="UP000011135">
    <property type="component" value="Unassembled WGS sequence"/>
</dbReference>
<evidence type="ECO:0000313" key="1">
    <source>
        <dbReference type="EMBL" id="ELR72382.1"/>
    </source>
</evidence>
<organism evidence="1 2">
    <name type="scientific">Fulvivirga imtechensis AK7</name>
    <dbReference type="NCBI Taxonomy" id="1237149"/>
    <lineage>
        <taxon>Bacteria</taxon>
        <taxon>Pseudomonadati</taxon>
        <taxon>Bacteroidota</taxon>
        <taxon>Cytophagia</taxon>
        <taxon>Cytophagales</taxon>
        <taxon>Fulvivirgaceae</taxon>
        <taxon>Fulvivirga</taxon>
    </lineage>
</organism>
<proteinExistence type="predicted"/>
<sequence>MSIDERRTLYLRLDRMIRMKVRGNAAVLAHRLGISRSTFFRCLDDMKNLGAPIGYNEFAQHYYYIEEGCFAFGFVKEQELMTSELVEISGGWNGISSINLPGVRRF</sequence>
<dbReference type="OrthoDB" id="1163801at2"/>
<comment type="caution">
    <text evidence="1">The sequence shown here is derived from an EMBL/GenBank/DDBJ whole genome shotgun (WGS) entry which is preliminary data.</text>
</comment>
<gene>
    <name evidence="1" type="ORF">C900_01664</name>
</gene>